<organism evidence="3 4">
    <name type="scientific">Caballeronia udeis</name>
    <dbReference type="NCBI Taxonomy" id="1232866"/>
    <lineage>
        <taxon>Bacteria</taxon>
        <taxon>Pseudomonadati</taxon>
        <taxon>Pseudomonadota</taxon>
        <taxon>Betaproteobacteria</taxon>
        <taxon>Burkholderiales</taxon>
        <taxon>Burkholderiaceae</taxon>
        <taxon>Caballeronia</taxon>
    </lineage>
</organism>
<dbReference type="PANTHER" id="PTHR47894">
    <property type="entry name" value="HTH-TYPE TRANSCRIPTIONAL REGULATOR GADX"/>
    <property type="match status" value="1"/>
</dbReference>
<feature type="domain" description="HTH-type transcriptional regulator AraC-type N-terminal" evidence="2">
    <location>
        <begin position="26"/>
        <end position="200"/>
    </location>
</feature>
<sequence length="292" mass="32182">MTSPQATVPISLVNGFLAGVNAGKASIDRFVARAGIAQSLLGKRGARVTQLQFAALYRMLAVELDDEMAGIFSRPLRNGLLKYLCLSLLDAPRLEVAMHRFGQFFHLVLDDVDIESSMADDRAPIAVLRPHGGPEISVLGMELMLKLAHGIASWLVAQRIPLLHVEFDFPRPAHAGDYLYLFPRPVLFDCAQTSMHFDAITSDCRSVSASRIYGCFSRAHQRTGFSRHSAIRLQATGYACISSRSCPRSPPSTWSRKHCITPGERWLAAFAQKERLSRPSRTSCAAILRSNG</sequence>
<keyword evidence="1" id="KW-0238">DNA-binding</keyword>
<accession>A0ABW8MQY5</accession>
<comment type="caution">
    <text evidence="3">The sequence shown here is derived from an EMBL/GenBank/DDBJ whole genome shotgun (WGS) entry which is preliminary data.</text>
</comment>
<keyword evidence="4" id="KW-1185">Reference proteome</keyword>
<proteinExistence type="predicted"/>
<dbReference type="Pfam" id="PF12625">
    <property type="entry name" value="Arabinose_bd"/>
    <property type="match status" value="1"/>
</dbReference>
<gene>
    <name evidence="3" type="ORF">ABH943_006132</name>
</gene>
<dbReference type="InterPro" id="IPR032687">
    <property type="entry name" value="AraC-type_N"/>
</dbReference>
<reference evidence="3 4" key="2">
    <citation type="submission" date="2024-11" db="EMBL/GenBank/DDBJ databases">
        <title>Using genomics to understand microbial adaptation to soil warming.</title>
        <authorList>
            <person name="Deangelis K.M. PhD."/>
        </authorList>
    </citation>
    <scope>NUCLEOTIDE SEQUENCE [LARGE SCALE GENOMIC DNA]</scope>
    <source>
        <strain evidence="3 4">GAS97</strain>
    </source>
</reference>
<protein>
    <recommendedName>
        <fullName evidence="2">HTH-type transcriptional regulator AraC-type N-terminal domain-containing protein</fullName>
    </recommendedName>
</protein>
<dbReference type="EMBL" id="JBIYDN010000023">
    <property type="protein sequence ID" value="MFK4446100.1"/>
    <property type="molecule type" value="Genomic_DNA"/>
</dbReference>
<dbReference type="Proteomes" id="UP001620514">
    <property type="component" value="Unassembled WGS sequence"/>
</dbReference>
<evidence type="ECO:0000256" key="1">
    <source>
        <dbReference type="ARBA" id="ARBA00023125"/>
    </source>
</evidence>
<reference evidence="3 4" key="1">
    <citation type="submission" date="2024-10" db="EMBL/GenBank/DDBJ databases">
        <authorList>
            <person name="Deangelis K."/>
            <person name="Huntemann M."/>
            <person name="Clum A."/>
            <person name="Wang J."/>
            <person name="Palaniappan K."/>
            <person name="Ritter S."/>
            <person name="Chen I.-M."/>
            <person name="Stamatis D."/>
            <person name="Reddy T."/>
            <person name="O'Malley R."/>
            <person name="Daum C."/>
            <person name="Ng V."/>
            <person name="Ivanova N."/>
            <person name="Kyrpides N."/>
            <person name="Woyke T."/>
        </authorList>
    </citation>
    <scope>NUCLEOTIDE SEQUENCE [LARGE SCALE GENOMIC DNA]</scope>
    <source>
        <strain evidence="3 4">GAS97</strain>
    </source>
</reference>
<name>A0ABW8MQY5_9BURK</name>
<evidence type="ECO:0000313" key="3">
    <source>
        <dbReference type="EMBL" id="MFK4446100.1"/>
    </source>
</evidence>
<dbReference type="PANTHER" id="PTHR47894:SF1">
    <property type="entry name" value="HTH-TYPE TRANSCRIPTIONAL REGULATOR VQSM"/>
    <property type="match status" value="1"/>
</dbReference>
<evidence type="ECO:0000259" key="2">
    <source>
        <dbReference type="Pfam" id="PF12625"/>
    </source>
</evidence>
<evidence type="ECO:0000313" key="4">
    <source>
        <dbReference type="Proteomes" id="UP001620514"/>
    </source>
</evidence>